<reference evidence="6" key="1">
    <citation type="journal article" date="2019" name="Int. J. Syst. Evol. Microbiol.">
        <title>The Global Catalogue of Microorganisms (GCM) 10K type strain sequencing project: providing services to taxonomists for standard genome sequencing and annotation.</title>
        <authorList>
            <consortium name="The Broad Institute Genomics Platform"/>
            <consortium name="The Broad Institute Genome Sequencing Center for Infectious Disease"/>
            <person name="Wu L."/>
            <person name="Ma J."/>
        </authorList>
    </citation>
    <scope>NUCLEOTIDE SEQUENCE [LARGE SCALE GENOMIC DNA]</scope>
    <source>
        <strain evidence="6">CGMCC 4.7246</strain>
    </source>
</reference>
<dbReference type="CDD" id="cd06127">
    <property type="entry name" value="DEDDh"/>
    <property type="match status" value="1"/>
</dbReference>
<keyword evidence="2" id="KW-0378">Hydrolase</keyword>
<dbReference type="InterPro" id="IPR012337">
    <property type="entry name" value="RNaseH-like_sf"/>
</dbReference>
<evidence type="ECO:0000313" key="5">
    <source>
        <dbReference type="EMBL" id="MFC6089687.1"/>
    </source>
</evidence>
<dbReference type="InterPro" id="IPR036397">
    <property type="entry name" value="RNaseH_sf"/>
</dbReference>
<feature type="domain" description="Exonuclease" evidence="4">
    <location>
        <begin position="12"/>
        <end position="194"/>
    </location>
</feature>
<evidence type="ECO:0000259" key="4">
    <source>
        <dbReference type="SMART" id="SM00479"/>
    </source>
</evidence>
<organism evidence="5 6">
    <name type="scientific">Saccharothrix lopnurensis</name>
    <dbReference type="NCBI Taxonomy" id="1670621"/>
    <lineage>
        <taxon>Bacteria</taxon>
        <taxon>Bacillati</taxon>
        <taxon>Actinomycetota</taxon>
        <taxon>Actinomycetes</taxon>
        <taxon>Pseudonocardiales</taxon>
        <taxon>Pseudonocardiaceae</taxon>
        <taxon>Saccharothrix</taxon>
    </lineage>
</organism>
<keyword evidence="1" id="KW-0540">Nuclease</keyword>
<dbReference type="GO" id="GO:0004527">
    <property type="term" value="F:exonuclease activity"/>
    <property type="evidence" value="ECO:0007669"/>
    <property type="project" value="UniProtKB-KW"/>
</dbReference>
<dbReference type="NCBIfam" id="NF005927">
    <property type="entry name" value="PRK07942.1"/>
    <property type="match status" value="1"/>
</dbReference>
<dbReference type="PANTHER" id="PTHR30231">
    <property type="entry name" value="DNA POLYMERASE III SUBUNIT EPSILON"/>
    <property type="match status" value="1"/>
</dbReference>
<evidence type="ECO:0000256" key="1">
    <source>
        <dbReference type="ARBA" id="ARBA00022722"/>
    </source>
</evidence>
<dbReference type="SMART" id="SM00479">
    <property type="entry name" value="EXOIII"/>
    <property type="match status" value="1"/>
</dbReference>
<dbReference type="Pfam" id="PF00929">
    <property type="entry name" value="RNase_T"/>
    <property type="match status" value="1"/>
</dbReference>
<name>A0ABW1P3V3_9PSEU</name>
<evidence type="ECO:0000256" key="3">
    <source>
        <dbReference type="ARBA" id="ARBA00022839"/>
    </source>
</evidence>
<comment type="caution">
    <text evidence="5">The sequence shown here is derived from an EMBL/GenBank/DDBJ whole genome shotgun (WGS) entry which is preliminary data.</text>
</comment>
<accession>A0ABW1P3V3</accession>
<sequence length="267" mass="29092">MGNPAPSWAHGPMIALDLETTDVDPHRDRVVTASVVAITPRSPGGPPEVDTRTWLADPGVEIPAEATAIHGISTDQARREGRPASEVVAEVAEHLAGVWGPTTPLCAFNAAFDLTMLDAELRRHHGRGLPLGGPVVDPLCLDRHLRPVRGWDDRRTLTAVCAHYGARLDNAHTSAGDAIAAARLAWTLARRHPDEVGLLDPRELHDRQVGWYLEQEHAFAARLERQLEQRIARGGEDEYTARTRDRIVGVRARAGAWPLLTGPARVG</sequence>
<keyword evidence="3 5" id="KW-0269">Exonuclease</keyword>
<dbReference type="Proteomes" id="UP001596220">
    <property type="component" value="Unassembled WGS sequence"/>
</dbReference>
<proteinExistence type="predicted"/>
<keyword evidence="6" id="KW-1185">Reference proteome</keyword>
<dbReference type="EMBL" id="JBHSQO010000008">
    <property type="protein sequence ID" value="MFC6089687.1"/>
    <property type="molecule type" value="Genomic_DNA"/>
</dbReference>
<dbReference type="Gene3D" id="3.30.420.10">
    <property type="entry name" value="Ribonuclease H-like superfamily/Ribonuclease H"/>
    <property type="match status" value="1"/>
</dbReference>
<dbReference type="RefSeq" id="WP_380635043.1">
    <property type="nucleotide sequence ID" value="NZ_JBHSQO010000008.1"/>
</dbReference>
<dbReference type="PANTHER" id="PTHR30231:SF4">
    <property type="entry name" value="PROTEIN NEN2"/>
    <property type="match status" value="1"/>
</dbReference>
<evidence type="ECO:0000313" key="6">
    <source>
        <dbReference type="Proteomes" id="UP001596220"/>
    </source>
</evidence>
<dbReference type="SUPFAM" id="SSF53098">
    <property type="entry name" value="Ribonuclease H-like"/>
    <property type="match status" value="1"/>
</dbReference>
<protein>
    <submittedName>
        <fullName evidence="5">Exonuclease domain-containing protein</fullName>
    </submittedName>
</protein>
<gene>
    <name evidence="5" type="ORF">ACFP3R_10430</name>
</gene>
<evidence type="ECO:0000256" key="2">
    <source>
        <dbReference type="ARBA" id="ARBA00022801"/>
    </source>
</evidence>
<dbReference type="InterPro" id="IPR013520">
    <property type="entry name" value="Ribonucl_H"/>
</dbReference>